<dbReference type="OrthoDB" id="2687876at2759"/>
<protein>
    <submittedName>
        <fullName evidence="1">Uncharacterized protein</fullName>
    </submittedName>
</protein>
<sequence length="250" mass="28114">MSCDYEIETVFMKQERSPGSDMFKCIWSTDHAKTQLQSTRRLIGPSDVPCCENLVEYVITAPGTFPYDHKDRAFETILLESLLPGTSLHGNLPLFTREERLRQRVHISTHPDVNSGKSLLVKFAVWAWKIGDVGAATAAYKWLQNIEVVPSFLGHVTEGKDGRVIGFVSEFMESTGPAELKDIAGCEKALKKLHELGIKMGDINKFNFLISNMKTAKQACPQDELKEEMKGLKVSLENNSFLDVKYIVEE</sequence>
<gene>
    <name evidence="1" type="ORF">FGADI_74</name>
</gene>
<reference evidence="1" key="1">
    <citation type="journal article" date="2020" name="BMC Genomics">
        <title>Correction to: Identification and distribution of gene clusters required for synthesis of sphingolipid metabolism inhibitors in diverse species of the filamentous fungus Fusarium.</title>
        <authorList>
            <person name="Kim H.S."/>
            <person name="Lohmar J.M."/>
            <person name="Busman M."/>
            <person name="Brown D.W."/>
            <person name="Naumann T.A."/>
            <person name="Divon H.H."/>
            <person name="Lysoe E."/>
            <person name="Uhlig S."/>
            <person name="Proctor R.H."/>
        </authorList>
    </citation>
    <scope>NUCLEOTIDE SEQUENCE</scope>
    <source>
        <strain evidence="1">NRRL 45417</strain>
    </source>
</reference>
<dbReference type="EMBL" id="JABFAI010000001">
    <property type="protein sequence ID" value="KAF4961711.1"/>
    <property type="molecule type" value="Genomic_DNA"/>
</dbReference>
<dbReference type="AlphaFoldDB" id="A0A8H4X5H2"/>
<evidence type="ECO:0000313" key="2">
    <source>
        <dbReference type="Proteomes" id="UP000604273"/>
    </source>
</evidence>
<keyword evidence="2" id="KW-1185">Reference proteome</keyword>
<name>A0A8H4X5H2_9HYPO</name>
<dbReference type="Proteomes" id="UP000604273">
    <property type="component" value="Unassembled WGS sequence"/>
</dbReference>
<reference evidence="1" key="2">
    <citation type="submission" date="2020-05" db="EMBL/GenBank/DDBJ databases">
        <authorList>
            <person name="Kim H.-S."/>
            <person name="Proctor R.H."/>
            <person name="Brown D.W."/>
        </authorList>
    </citation>
    <scope>NUCLEOTIDE SEQUENCE</scope>
    <source>
        <strain evidence="1">NRRL 45417</strain>
    </source>
</reference>
<evidence type="ECO:0000313" key="1">
    <source>
        <dbReference type="EMBL" id="KAF4961711.1"/>
    </source>
</evidence>
<comment type="caution">
    <text evidence="1">The sequence shown here is derived from an EMBL/GenBank/DDBJ whole genome shotgun (WGS) entry which is preliminary data.</text>
</comment>
<organism evidence="1 2">
    <name type="scientific">Fusarium gaditjirri</name>
    <dbReference type="NCBI Taxonomy" id="282569"/>
    <lineage>
        <taxon>Eukaryota</taxon>
        <taxon>Fungi</taxon>
        <taxon>Dikarya</taxon>
        <taxon>Ascomycota</taxon>
        <taxon>Pezizomycotina</taxon>
        <taxon>Sordariomycetes</taxon>
        <taxon>Hypocreomycetidae</taxon>
        <taxon>Hypocreales</taxon>
        <taxon>Nectriaceae</taxon>
        <taxon>Fusarium</taxon>
        <taxon>Fusarium nisikadoi species complex</taxon>
    </lineage>
</organism>
<accession>A0A8H4X5H2</accession>
<proteinExistence type="predicted"/>